<keyword evidence="1" id="KW-0472">Membrane</keyword>
<accession>A0AAD2AGN6</accession>
<evidence type="ECO:0000313" key="3">
    <source>
        <dbReference type="Proteomes" id="UP000834106"/>
    </source>
</evidence>
<protein>
    <submittedName>
        <fullName evidence="2">Uncharacterized protein</fullName>
    </submittedName>
</protein>
<dbReference type="PANTHER" id="PTHR36020">
    <property type="entry name" value="TRANSMEMBRANE PROTEIN"/>
    <property type="match status" value="1"/>
</dbReference>
<keyword evidence="1" id="KW-0812">Transmembrane</keyword>
<proteinExistence type="predicted"/>
<evidence type="ECO:0000256" key="1">
    <source>
        <dbReference type="SAM" id="Phobius"/>
    </source>
</evidence>
<feature type="transmembrane region" description="Helical" evidence="1">
    <location>
        <begin position="723"/>
        <end position="743"/>
    </location>
</feature>
<gene>
    <name evidence="2" type="ORF">FPE_LOCUS33241</name>
</gene>
<reference evidence="2" key="1">
    <citation type="submission" date="2023-05" db="EMBL/GenBank/DDBJ databases">
        <authorList>
            <person name="Huff M."/>
        </authorList>
    </citation>
    <scope>NUCLEOTIDE SEQUENCE</scope>
</reference>
<name>A0AAD2AGN6_9LAMI</name>
<evidence type="ECO:0000313" key="2">
    <source>
        <dbReference type="EMBL" id="CAI9785811.1"/>
    </source>
</evidence>
<keyword evidence="3" id="KW-1185">Reference proteome</keyword>
<organism evidence="2 3">
    <name type="scientific">Fraxinus pennsylvanica</name>
    <dbReference type="NCBI Taxonomy" id="56036"/>
    <lineage>
        <taxon>Eukaryota</taxon>
        <taxon>Viridiplantae</taxon>
        <taxon>Streptophyta</taxon>
        <taxon>Embryophyta</taxon>
        <taxon>Tracheophyta</taxon>
        <taxon>Spermatophyta</taxon>
        <taxon>Magnoliopsida</taxon>
        <taxon>eudicotyledons</taxon>
        <taxon>Gunneridae</taxon>
        <taxon>Pentapetalae</taxon>
        <taxon>asterids</taxon>
        <taxon>lamiids</taxon>
        <taxon>Lamiales</taxon>
        <taxon>Oleaceae</taxon>
        <taxon>Oleeae</taxon>
        <taxon>Fraxinus</taxon>
    </lineage>
</organism>
<dbReference type="Proteomes" id="UP000834106">
    <property type="component" value="Chromosome 22"/>
</dbReference>
<dbReference type="PANTHER" id="PTHR36020:SF1">
    <property type="entry name" value="TRANSMEMBRANE PROTEIN"/>
    <property type="match status" value="1"/>
</dbReference>
<keyword evidence="1" id="KW-1133">Transmembrane helix</keyword>
<dbReference type="AlphaFoldDB" id="A0AAD2AGN6"/>
<sequence length="761" mass="83131">MGVVVEYMQRIWPFSAFKVNNDLRASDGIVKKLPVPESTKQFVYAIREPESQSISYILSVQNLSERSASDVEYLIRGIKPDAVIVHMGSFNDSDIRVSENSENGDSIHEYAIPTSSFEVLKRCFVHKTNTEKYEKVAGSLFLKEVFGVSFNAHVMAAKKAAEEVGSSFLTLELPFVKCITDGDGECGLDTGVEQVVESGNGFLGAFGFQPSNLVCGRNMVSVRSRGFYVMNDVQSQMVKLLSTYLVQSSTILKLGSEDVRPLVDYEAPQFAKSAYPLLVDLHDIFVDIPSMGRALACAQKLLSDVNKGKIVDSQLLSEFYLFRVAIEGLRIALNNAGRLPLSKIGDPVLANSKFCDLPLEDQSHAILAQALHSQTKKFNSIVVVVDASALAGLRKHWKTPVPPEVKSTVEELITNCEDNEEISHQSNMKRLLADKPVVAVGAGATAVFGVSSLSKVIPASTFVKIATFHVPTSLKLLLTQTQKIVFALGKGLGPTKVVAPGMGSSALKSSTLKAAVSAEKIRTISHSVIASAEKTSLSAMRTAFYEIMRKRRARPIGVLPWATFGCSIATCTSLLLYGDGIECAAETFPVAPSVASWGRGIKSLHQAAEAVRQAESSKLQRSIESLLHRFKNACLFMEMEYEVFLSRLLQLLQRTEVRMVPGRIEECSFLKRSLEKKMKSVTGSELSVRVVIMMWYLESPVSYNQVCCQGLIPNIGIIYGGEAGFLESVIGLAVALGFLVALLPSWRQSMFLTGRLIHPGG</sequence>
<dbReference type="EMBL" id="OU503057">
    <property type="protein sequence ID" value="CAI9785811.1"/>
    <property type="molecule type" value="Genomic_DNA"/>
</dbReference>